<protein>
    <recommendedName>
        <fullName evidence="4">O-methyltransferase C-terminal domain-containing protein</fullName>
    </recommendedName>
</protein>
<evidence type="ECO:0000256" key="1">
    <source>
        <dbReference type="ARBA" id="ARBA00022603"/>
    </source>
</evidence>
<dbReference type="PROSITE" id="PS51683">
    <property type="entry name" value="SAM_OMT_II"/>
    <property type="match status" value="1"/>
</dbReference>
<proteinExistence type="predicted"/>
<comment type="caution">
    <text evidence="5">The sequence shown here is derived from an EMBL/GenBank/DDBJ whole genome shotgun (WGS) entry which is preliminary data.</text>
</comment>
<evidence type="ECO:0000313" key="5">
    <source>
        <dbReference type="EMBL" id="KAK4505062.1"/>
    </source>
</evidence>
<dbReference type="Gene3D" id="3.40.50.150">
    <property type="entry name" value="Vaccinia Virus protein VP39"/>
    <property type="match status" value="1"/>
</dbReference>
<dbReference type="Proteomes" id="UP001305779">
    <property type="component" value="Unassembled WGS sequence"/>
</dbReference>
<dbReference type="InterPro" id="IPR016461">
    <property type="entry name" value="COMT-like"/>
</dbReference>
<dbReference type="PANTHER" id="PTHR43712:SF2">
    <property type="entry name" value="O-METHYLTRANSFERASE CICE"/>
    <property type="match status" value="1"/>
</dbReference>
<dbReference type="Pfam" id="PF00891">
    <property type="entry name" value="Methyltransf_2"/>
    <property type="match status" value="1"/>
</dbReference>
<dbReference type="InterPro" id="IPR036388">
    <property type="entry name" value="WH-like_DNA-bd_sf"/>
</dbReference>
<evidence type="ECO:0000259" key="4">
    <source>
        <dbReference type="Pfam" id="PF00891"/>
    </source>
</evidence>
<dbReference type="SUPFAM" id="SSF46785">
    <property type="entry name" value="Winged helix' DNA-binding domain"/>
    <property type="match status" value="1"/>
</dbReference>
<dbReference type="Gene3D" id="1.10.10.10">
    <property type="entry name" value="Winged helix-like DNA-binding domain superfamily/Winged helix DNA-binding domain"/>
    <property type="match status" value="1"/>
</dbReference>
<dbReference type="InterPro" id="IPR036390">
    <property type="entry name" value="WH_DNA-bd_sf"/>
</dbReference>
<evidence type="ECO:0000256" key="3">
    <source>
        <dbReference type="ARBA" id="ARBA00022691"/>
    </source>
</evidence>
<evidence type="ECO:0000313" key="6">
    <source>
        <dbReference type="Proteomes" id="UP001305779"/>
    </source>
</evidence>
<dbReference type="InterPro" id="IPR029063">
    <property type="entry name" value="SAM-dependent_MTases_sf"/>
</dbReference>
<dbReference type="SUPFAM" id="SSF53335">
    <property type="entry name" value="S-adenosyl-L-methionine-dependent methyltransferases"/>
    <property type="match status" value="1"/>
</dbReference>
<sequence length="324" mass="36531">MAELEKLSATVAHLEQIIDDDELCDKLHEGLVADAQFRHRVEETLRRAHLRLQGTGRNSERLVTTGFDLVIAHIGCQLGIWTALVEQAPAAVEANALAAAVGMDGALLLRLLRFGATHEMVTQVDRTKFRASKGTERLASPRLKDALLVTVDMLAPLTLAFPAYLESIKHKEPDDPRNSAWTFSVGKGQDMFEYMAARPLHAEAFNRHMTFLQENTVPWLDIFPLEQYMNVDQTEGKRVEFCDVAGGNGHQALNVVRKYPTLEGRVVVQDRPDMTFTQHPGVEYVAFDLFKPNPTKGARVYYLRHILHDWPDEPCRNILIHCGR</sequence>
<evidence type="ECO:0000256" key="2">
    <source>
        <dbReference type="ARBA" id="ARBA00022679"/>
    </source>
</evidence>
<keyword evidence="6" id="KW-1185">Reference proteome</keyword>
<name>A0ABR0EU07_ZASCE</name>
<dbReference type="PANTHER" id="PTHR43712">
    <property type="entry name" value="PUTATIVE (AFU_ORTHOLOGUE AFUA_4G14580)-RELATED"/>
    <property type="match status" value="1"/>
</dbReference>
<keyword evidence="3" id="KW-0949">S-adenosyl-L-methionine</keyword>
<feature type="domain" description="O-methyltransferase C-terminal" evidence="4">
    <location>
        <begin position="188"/>
        <end position="322"/>
    </location>
</feature>
<gene>
    <name evidence="5" type="ORF">PRZ48_003025</name>
</gene>
<dbReference type="EMBL" id="JAXOVC010000002">
    <property type="protein sequence ID" value="KAK4505062.1"/>
    <property type="molecule type" value="Genomic_DNA"/>
</dbReference>
<keyword evidence="2" id="KW-0808">Transferase</keyword>
<accession>A0ABR0EU07</accession>
<keyword evidence="1" id="KW-0489">Methyltransferase</keyword>
<organism evidence="5 6">
    <name type="scientific">Zasmidium cellare</name>
    <name type="common">Wine cellar mold</name>
    <name type="synonym">Racodium cellare</name>
    <dbReference type="NCBI Taxonomy" id="395010"/>
    <lineage>
        <taxon>Eukaryota</taxon>
        <taxon>Fungi</taxon>
        <taxon>Dikarya</taxon>
        <taxon>Ascomycota</taxon>
        <taxon>Pezizomycotina</taxon>
        <taxon>Dothideomycetes</taxon>
        <taxon>Dothideomycetidae</taxon>
        <taxon>Mycosphaerellales</taxon>
        <taxon>Mycosphaerellaceae</taxon>
        <taxon>Zasmidium</taxon>
    </lineage>
</organism>
<dbReference type="InterPro" id="IPR001077">
    <property type="entry name" value="COMT_C"/>
</dbReference>
<reference evidence="5 6" key="1">
    <citation type="journal article" date="2023" name="G3 (Bethesda)">
        <title>A chromosome-level genome assembly of Zasmidium syzygii isolated from banana leaves.</title>
        <authorList>
            <person name="van Westerhoven A.C."/>
            <person name="Mehrabi R."/>
            <person name="Talebi R."/>
            <person name="Steentjes M.B.F."/>
            <person name="Corcolon B."/>
            <person name="Chong P.A."/>
            <person name="Kema G.H.J."/>
            <person name="Seidl M.F."/>
        </authorList>
    </citation>
    <scope>NUCLEOTIDE SEQUENCE [LARGE SCALE GENOMIC DNA]</scope>
    <source>
        <strain evidence="5 6">P124</strain>
    </source>
</reference>